<gene>
    <name evidence="3" type="ORF">ILUMI_23801</name>
</gene>
<dbReference type="OrthoDB" id="6751645at2759"/>
<keyword evidence="4" id="KW-1185">Reference proteome</keyword>
<accession>A0A8K0CBF7</accession>
<comment type="caution">
    <text evidence="3">The sequence shown here is derived from an EMBL/GenBank/DDBJ whole genome shotgun (WGS) entry which is preliminary data.</text>
</comment>
<evidence type="ECO:0000256" key="1">
    <source>
        <dbReference type="SAM" id="MobiDB-lite"/>
    </source>
</evidence>
<evidence type="ECO:0000313" key="3">
    <source>
        <dbReference type="EMBL" id="KAF2882381.1"/>
    </source>
</evidence>
<name>A0A8K0CBF7_IGNLU</name>
<feature type="compositionally biased region" description="Polar residues" evidence="1">
    <location>
        <begin position="41"/>
        <end position="56"/>
    </location>
</feature>
<protein>
    <submittedName>
        <fullName evidence="3">Uncharacterized protein</fullName>
    </submittedName>
</protein>
<proteinExistence type="predicted"/>
<dbReference type="Proteomes" id="UP000801492">
    <property type="component" value="Unassembled WGS sequence"/>
</dbReference>
<evidence type="ECO:0000313" key="4">
    <source>
        <dbReference type="Proteomes" id="UP000801492"/>
    </source>
</evidence>
<keyword evidence="2" id="KW-0732">Signal</keyword>
<feature type="region of interest" description="Disordered" evidence="1">
    <location>
        <begin position="28"/>
        <end position="147"/>
    </location>
</feature>
<feature type="compositionally biased region" description="Basic and acidic residues" evidence="1">
    <location>
        <begin position="77"/>
        <end position="89"/>
    </location>
</feature>
<feature type="compositionally biased region" description="Polar residues" evidence="1">
    <location>
        <begin position="127"/>
        <end position="137"/>
    </location>
</feature>
<evidence type="ECO:0000256" key="2">
    <source>
        <dbReference type="SAM" id="SignalP"/>
    </source>
</evidence>
<sequence>MLILKTKKCVIIFAFLIIVLFAITECKRGGGGRRGGTYRGSSNVWGRAKQSQNGQANYDMYGQRRAKSQSSGPVQDPNKKVEASPDTHKASAPPAPKNQKTVQESSAGASSSDFIQQEKKQQAAPLGTSNVQQQQQRPIGWDVGQNPKPDTNINKNVGWNVGNPNHAQGGLASQQHIYPSQTYAAHAYPNTGASNYYGTGTNYNYGAGANYNYGSNYHQPQYNPNQQFAGHYPTSNMAGIGGTPYYNNMNGYGQAPAYGNSYGGTNHGGGMFSGLLGGSKYGKHGGFGGYGGLGGYGGWGGHGIGGYGKRFGGGFGMGFGKHAFRNVMIGLLVWNLVSGLTRRPYYVYNYYNNPEKVPEEIPLPVNAIVLCPENVTSLCAPNTAPLCTSNNTIMCVVLAQETVPCDDNSTLKCANSTVTCIDGTEDACDDTEKKKNVANSVNIPCVTNATIIGKIMDNTTITFSGTGTLLNKGSMGDTTTLCVTLLALPQPEEEANKGVMPLCNVENANATACTNNATVLLTNSTVLIQETSTVQPLAM</sequence>
<feature type="signal peptide" evidence="2">
    <location>
        <begin position="1"/>
        <end position="26"/>
    </location>
</feature>
<dbReference type="AlphaFoldDB" id="A0A8K0CBF7"/>
<reference evidence="3" key="1">
    <citation type="submission" date="2019-08" db="EMBL/GenBank/DDBJ databases">
        <title>The genome of the North American firefly Photinus pyralis.</title>
        <authorList>
            <consortium name="Photinus pyralis genome working group"/>
            <person name="Fallon T.R."/>
            <person name="Sander Lower S.E."/>
            <person name="Weng J.-K."/>
        </authorList>
    </citation>
    <scope>NUCLEOTIDE SEQUENCE</scope>
    <source>
        <strain evidence="3">TRF0915ILg1</strain>
        <tissue evidence="3">Whole body</tissue>
    </source>
</reference>
<dbReference type="EMBL" id="VTPC01090620">
    <property type="protein sequence ID" value="KAF2882381.1"/>
    <property type="molecule type" value="Genomic_DNA"/>
</dbReference>
<feature type="compositionally biased region" description="Polar residues" evidence="1">
    <location>
        <begin position="98"/>
        <end position="115"/>
    </location>
</feature>
<feature type="chain" id="PRO_5035469917" evidence="2">
    <location>
        <begin position="27"/>
        <end position="539"/>
    </location>
</feature>
<organism evidence="3 4">
    <name type="scientific">Ignelater luminosus</name>
    <name type="common">Cucubano</name>
    <name type="synonym">Pyrophorus luminosus</name>
    <dbReference type="NCBI Taxonomy" id="2038154"/>
    <lineage>
        <taxon>Eukaryota</taxon>
        <taxon>Metazoa</taxon>
        <taxon>Ecdysozoa</taxon>
        <taxon>Arthropoda</taxon>
        <taxon>Hexapoda</taxon>
        <taxon>Insecta</taxon>
        <taxon>Pterygota</taxon>
        <taxon>Neoptera</taxon>
        <taxon>Endopterygota</taxon>
        <taxon>Coleoptera</taxon>
        <taxon>Polyphaga</taxon>
        <taxon>Elateriformia</taxon>
        <taxon>Elateroidea</taxon>
        <taxon>Elateridae</taxon>
        <taxon>Agrypninae</taxon>
        <taxon>Pyrophorini</taxon>
        <taxon>Ignelater</taxon>
    </lineage>
</organism>